<sequence length="47" mass="5186">MKVARTIKSVRRSIAAARSEDKKIGFVPTMGAFHIGHISLIETKGEF</sequence>
<reference evidence="1" key="1">
    <citation type="journal article" date="2014" name="Front. Microbiol.">
        <title>High frequency of phylogenetically diverse reductive dehalogenase-homologous genes in deep subseafloor sedimentary metagenomes.</title>
        <authorList>
            <person name="Kawai M."/>
            <person name="Futagami T."/>
            <person name="Toyoda A."/>
            <person name="Takaki Y."/>
            <person name="Nishi S."/>
            <person name="Hori S."/>
            <person name="Arai W."/>
            <person name="Tsubouchi T."/>
            <person name="Morono Y."/>
            <person name="Uchiyama I."/>
            <person name="Ito T."/>
            <person name="Fujiyama A."/>
            <person name="Inagaki F."/>
            <person name="Takami H."/>
        </authorList>
    </citation>
    <scope>NUCLEOTIDE SEQUENCE</scope>
    <source>
        <strain evidence="1">Expedition CK06-06</strain>
    </source>
</reference>
<dbReference type="Gene3D" id="3.40.50.620">
    <property type="entry name" value="HUPs"/>
    <property type="match status" value="1"/>
</dbReference>
<organism evidence="1">
    <name type="scientific">marine sediment metagenome</name>
    <dbReference type="NCBI Taxonomy" id="412755"/>
    <lineage>
        <taxon>unclassified sequences</taxon>
        <taxon>metagenomes</taxon>
        <taxon>ecological metagenomes</taxon>
    </lineage>
</organism>
<protein>
    <recommendedName>
        <fullName evidence="2">Pantoate--beta-alanine ligase</fullName>
    </recommendedName>
</protein>
<dbReference type="Pfam" id="PF02569">
    <property type="entry name" value="Pantoate_ligase"/>
    <property type="match status" value="1"/>
</dbReference>
<dbReference type="InterPro" id="IPR014729">
    <property type="entry name" value="Rossmann-like_a/b/a_fold"/>
</dbReference>
<dbReference type="InterPro" id="IPR003721">
    <property type="entry name" value="Pantoate_ligase"/>
</dbReference>
<dbReference type="AlphaFoldDB" id="X0WT60"/>
<dbReference type="GO" id="GO:0015940">
    <property type="term" value="P:pantothenate biosynthetic process"/>
    <property type="evidence" value="ECO:0007669"/>
    <property type="project" value="InterPro"/>
</dbReference>
<dbReference type="EMBL" id="BARS01032390">
    <property type="protein sequence ID" value="GAG27698.1"/>
    <property type="molecule type" value="Genomic_DNA"/>
</dbReference>
<dbReference type="SUPFAM" id="SSF52374">
    <property type="entry name" value="Nucleotidylyl transferase"/>
    <property type="match status" value="1"/>
</dbReference>
<evidence type="ECO:0008006" key="2">
    <source>
        <dbReference type="Google" id="ProtNLM"/>
    </source>
</evidence>
<proteinExistence type="predicted"/>
<accession>X0WT60</accession>
<feature type="non-terminal residue" evidence="1">
    <location>
        <position position="47"/>
    </location>
</feature>
<name>X0WT60_9ZZZZ</name>
<comment type="caution">
    <text evidence="1">The sequence shown here is derived from an EMBL/GenBank/DDBJ whole genome shotgun (WGS) entry which is preliminary data.</text>
</comment>
<dbReference type="GO" id="GO:0004592">
    <property type="term" value="F:pantoate-beta-alanine ligase activity"/>
    <property type="evidence" value="ECO:0007669"/>
    <property type="project" value="InterPro"/>
</dbReference>
<evidence type="ECO:0000313" key="1">
    <source>
        <dbReference type="EMBL" id="GAG27698.1"/>
    </source>
</evidence>
<gene>
    <name evidence="1" type="ORF">S01H1_50273</name>
</gene>